<protein>
    <submittedName>
        <fullName evidence="1">Uncharacterized protein</fullName>
    </submittedName>
</protein>
<proteinExistence type="predicted"/>
<dbReference type="EMBL" id="JACIEF010000002">
    <property type="protein sequence ID" value="MBB4107659.1"/>
    <property type="molecule type" value="Genomic_DNA"/>
</dbReference>
<comment type="caution">
    <text evidence="1">The sequence shown here is derived from an EMBL/GenBank/DDBJ whole genome shotgun (WGS) entry which is preliminary data.</text>
</comment>
<gene>
    <name evidence="1" type="ORF">GGQ60_001640</name>
</gene>
<accession>A0A7W6P4J6</accession>
<dbReference type="AlphaFoldDB" id="A0A7W6P4J6"/>
<evidence type="ECO:0000313" key="2">
    <source>
        <dbReference type="Proteomes" id="UP000532273"/>
    </source>
</evidence>
<name>A0A7W6P4J6_9SPHI</name>
<evidence type="ECO:0000313" key="1">
    <source>
        <dbReference type="EMBL" id="MBB4107659.1"/>
    </source>
</evidence>
<sequence>MELSPLKASCSLLVDVSGESGSRCVAFLFLVEDTTAHNFDLFNSPKNLST</sequence>
<organism evidence="1 2">
    <name type="scientific">Pedobacter zeae</name>
    <dbReference type="NCBI Taxonomy" id="1737356"/>
    <lineage>
        <taxon>Bacteria</taxon>
        <taxon>Pseudomonadati</taxon>
        <taxon>Bacteroidota</taxon>
        <taxon>Sphingobacteriia</taxon>
        <taxon>Sphingobacteriales</taxon>
        <taxon>Sphingobacteriaceae</taxon>
        <taxon>Pedobacter</taxon>
    </lineage>
</organism>
<dbReference type="Proteomes" id="UP000532273">
    <property type="component" value="Unassembled WGS sequence"/>
</dbReference>
<reference evidence="1 2" key="1">
    <citation type="submission" date="2020-08" db="EMBL/GenBank/DDBJ databases">
        <title>Genomic Encyclopedia of Type Strains, Phase IV (KMG-IV): sequencing the most valuable type-strain genomes for metagenomic binning, comparative biology and taxonomic classification.</title>
        <authorList>
            <person name="Goeker M."/>
        </authorList>
    </citation>
    <scope>NUCLEOTIDE SEQUENCE [LARGE SCALE GENOMIC DNA]</scope>
    <source>
        <strain evidence="1 2">DSM 100774</strain>
    </source>
</reference>